<evidence type="ECO:0000313" key="3">
    <source>
        <dbReference type="Proteomes" id="UP000245764"/>
    </source>
</evidence>
<feature type="region of interest" description="Disordered" evidence="1">
    <location>
        <begin position="26"/>
        <end position="104"/>
    </location>
</feature>
<organism evidence="2 3">
    <name type="scientific">Zymoseptoria tritici ST99CH_1E4</name>
    <dbReference type="NCBI Taxonomy" id="1276532"/>
    <lineage>
        <taxon>Eukaryota</taxon>
        <taxon>Fungi</taxon>
        <taxon>Dikarya</taxon>
        <taxon>Ascomycota</taxon>
        <taxon>Pezizomycotina</taxon>
        <taxon>Dothideomycetes</taxon>
        <taxon>Dothideomycetidae</taxon>
        <taxon>Mycosphaerellales</taxon>
        <taxon>Mycosphaerellaceae</taxon>
        <taxon>Zymoseptoria</taxon>
    </lineage>
</organism>
<proteinExistence type="predicted"/>
<protein>
    <submittedName>
        <fullName evidence="2">Uncharacterized protein</fullName>
    </submittedName>
</protein>
<dbReference type="Proteomes" id="UP000245764">
    <property type="component" value="Chromosome 8"/>
</dbReference>
<accession>A0A2H1GUI0</accession>
<dbReference type="EMBL" id="LT854260">
    <property type="protein sequence ID" value="SMR57224.1"/>
    <property type="molecule type" value="Genomic_DNA"/>
</dbReference>
<sequence length="104" mass="11162">MAPTNSSKTDENTLYGLFSRLTIQSNTASGAETSKKASTGGPNDTADKKAIHDSSPHVRPISPVQYVNRNPVIDGNRQAPDPFGPRYTSSGPQYWVDGEGHVDC</sequence>
<evidence type="ECO:0000256" key="1">
    <source>
        <dbReference type="SAM" id="MobiDB-lite"/>
    </source>
</evidence>
<feature type="compositionally biased region" description="Polar residues" evidence="1">
    <location>
        <begin position="26"/>
        <end position="42"/>
    </location>
</feature>
<gene>
    <name evidence="2" type="ORF">ZT1E4_G8821</name>
</gene>
<dbReference type="AlphaFoldDB" id="A0A2H1GUI0"/>
<feature type="compositionally biased region" description="Basic and acidic residues" evidence="1">
    <location>
        <begin position="45"/>
        <end position="56"/>
    </location>
</feature>
<name>A0A2H1GUI0_ZYMTR</name>
<evidence type="ECO:0000313" key="2">
    <source>
        <dbReference type="EMBL" id="SMR57224.1"/>
    </source>
</evidence>
<reference evidence="3" key="1">
    <citation type="submission" date="2017-05" db="EMBL/GenBank/DDBJ databases">
        <authorList>
            <person name="Song R."/>
            <person name="Chenine A.L."/>
            <person name="Ruprecht R.M."/>
        </authorList>
    </citation>
    <scope>NUCLEOTIDE SEQUENCE [LARGE SCALE GENOMIC DNA]</scope>
</reference>